<proteinExistence type="predicted"/>
<dbReference type="Pfam" id="PF26128">
    <property type="entry name" value="Gad2"/>
    <property type="match status" value="1"/>
</dbReference>
<sequence length="225" mass="26105">MNPKDIFERLVTDLQLGIPSFSGFVGIVQELNINGVYLAGGAVRDAFLNPDFHAKDLDVFFTPAAFERIHDYLKKHGDLFLNQFGTHRWHAYGDGEFYYDIIVIPEFYNGLWICRNITDALNQFDITANALAFDLLLGSFYDPQNGLLDIQQRILRAVRFDYPEISVSKNIPLSRNTVLWFRYLHYAKKLDLRIESITALWIEKNSFREASIEEFAFHFFTPSFA</sequence>
<dbReference type="Proteomes" id="UP000192678">
    <property type="component" value="Unassembled WGS sequence"/>
</dbReference>
<dbReference type="Gene3D" id="3.30.460.10">
    <property type="entry name" value="Beta Polymerase, domain 2"/>
    <property type="match status" value="1"/>
</dbReference>
<protein>
    <submittedName>
        <fullName evidence="1">Poly A polymerase head domain-containing protein</fullName>
    </submittedName>
</protein>
<name>A0A1W2F2X5_9SPHI</name>
<dbReference type="GO" id="GO:0003723">
    <property type="term" value="F:RNA binding"/>
    <property type="evidence" value="ECO:0007669"/>
    <property type="project" value="UniProtKB-KW"/>
</dbReference>
<evidence type="ECO:0000313" key="2">
    <source>
        <dbReference type="Proteomes" id="UP000192678"/>
    </source>
</evidence>
<evidence type="ECO:0000313" key="1">
    <source>
        <dbReference type="EMBL" id="SMD16260.1"/>
    </source>
</evidence>
<organism evidence="1 2">
    <name type="scientific">Pedobacter nyackensis</name>
    <dbReference type="NCBI Taxonomy" id="475255"/>
    <lineage>
        <taxon>Bacteria</taxon>
        <taxon>Pseudomonadati</taxon>
        <taxon>Bacteroidota</taxon>
        <taxon>Sphingobacteriia</taxon>
        <taxon>Sphingobacteriales</taxon>
        <taxon>Sphingobacteriaceae</taxon>
        <taxon>Pedobacter</taxon>
    </lineage>
</organism>
<accession>A0A1W2F2X5</accession>
<dbReference type="STRING" id="475255.SAMN04488101_11961"/>
<dbReference type="SUPFAM" id="SSF81301">
    <property type="entry name" value="Nucleotidyltransferase"/>
    <property type="match status" value="1"/>
</dbReference>
<reference evidence="1 2" key="1">
    <citation type="submission" date="2017-04" db="EMBL/GenBank/DDBJ databases">
        <authorList>
            <person name="Afonso C.L."/>
            <person name="Miller P.J."/>
            <person name="Scott M.A."/>
            <person name="Spackman E."/>
            <person name="Goraichik I."/>
            <person name="Dimitrov K.M."/>
            <person name="Suarez D.L."/>
            <person name="Swayne D.E."/>
        </authorList>
    </citation>
    <scope>NUCLEOTIDE SEQUENCE [LARGE SCALE GENOMIC DNA]</scope>
    <source>
        <strain evidence="1 2">DSM 19625</strain>
    </source>
</reference>
<dbReference type="InterPro" id="IPR043519">
    <property type="entry name" value="NT_sf"/>
</dbReference>
<dbReference type="OrthoDB" id="1492965at2"/>
<dbReference type="GO" id="GO:0006396">
    <property type="term" value="P:RNA processing"/>
    <property type="evidence" value="ECO:0007669"/>
    <property type="project" value="InterPro"/>
</dbReference>
<dbReference type="EMBL" id="FWYB01000019">
    <property type="protein sequence ID" value="SMD16260.1"/>
    <property type="molecule type" value="Genomic_DNA"/>
</dbReference>
<keyword evidence="2" id="KW-1185">Reference proteome</keyword>
<gene>
    <name evidence="1" type="ORF">SAMN04488101_11961</name>
</gene>
<dbReference type="GO" id="GO:0016779">
    <property type="term" value="F:nucleotidyltransferase activity"/>
    <property type="evidence" value="ECO:0007669"/>
    <property type="project" value="InterPro"/>
</dbReference>
<dbReference type="AlphaFoldDB" id="A0A1W2F2X5"/>
<dbReference type="RefSeq" id="WP_084291948.1">
    <property type="nucleotide sequence ID" value="NZ_FWYB01000019.1"/>
</dbReference>